<dbReference type="Proteomes" id="UP000261360">
    <property type="component" value="Unplaced"/>
</dbReference>
<dbReference type="Gene3D" id="1.10.10.10">
    <property type="entry name" value="Winged helix-like DNA-binding domain superfamily/Winged helix DNA-binding domain"/>
    <property type="match status" value="1"/>
</dbReference>
<dbReference type="AlphaFoldDB" id="A0A3B4XXC8"/>
<dbReference type="Ensembl" id="ENSSLDT00000021011.1">
    <property type="protein sequence ID" value="ENSSLDP00000020336.1"/>
    <property type="gene ID" value="ENSSLDG00000015909.1"/>
</dbReference>
<keyword evidence="3" id="KW-1185">Reference proteome</keyword>
<reference evidence="2" key="1">
    <citation type="submission" date="2025-08" db="UniProtKB">
        <authorList>
            <consortium name="Ensembl"/>
        </authorList>
    </citation>
    <scope>IDENTIFICATION</scope>
</reference>
<sequence>MHASARHRYLTGEGYKNTSKHLKISAPTVRTIIQNCKKHGHTKTLPRSKNLGRNPEQTAGNPKKPNVWWP</sequence>
<organism evidence="2 3">
    <name type="scientific">Seriola lalandi dorsalis</name>
    <dbReference type="NCBI Taxonomy" id="1841481"/>
    <lineage>
        <taxon>Eukaryota</taxon>
        <taxon>Metazoa</taxon>
        <taxon>Chordata</taxon>
        <taxon>Craniata</taxon>
        <taxon>Vertebrata</taxon>
        <taxon>Euteleostomi</taxon>
        <taxon>Actinopterygii</taxon>
        <taxon>Neopterygii</taxon>
        <taxon>Teleostei</taxon>
        <taxon>Neoteleostei</taxon>
        <taxon>Acanthomorphata</taxon>
        <taxon>Carangaria</taxon>
        <taxon>Carangiformes</taxon>
        <taxon>Carangidae</taxon>
        <taxon>Seriola</taxon>
    </lineage>
</organism>
<proteinExistence type="predicted"/>
<reference evidence="2" key="2">
    <citation type="submission" date="2025-09" db="UniProtKB">
        <authorList>
            <consortium name="Ensembl"/>
        </authorList>
    </citation>
    <scope>IDENTIFICATION</scope>
</reference>
<accession>A0A3B4XXC8</accession>
<name>A0A3B4XXC8_SERLL</name>
<feature type="region of interest" description="Disordered" evidence="1">
    <location>
        <begin position="38"/>
        <end position="70"/>
    </location>
</feature>
<evidence type="ECO:0000313" key="2">
    <source>
        <dbReference type="Ensembl" id="ENSSLDP00000020336.1"/>
    </source>
</evidence>
<evidence type="ECO:0000313" key="3">
    <source>
        <dbReference type="Proteomes" id="UP000261360"/>
    </source>
</evidence>
<evidence type="ECO:0008006" key="4">
    <source>
        <dbReference type="Google" id="ProtNLM"/>
    </source>
</evidence>
<dbReference type="InterPro" id="IPR036388">
    <property type="entry name" value="WH-like_DNA-bd_sf"/>
</dbReference>
<evidence type="ECO:0000256" key="1">
    <source>
        <dbReference type="SAM" id="MobiDB-lite"/>
    </source>
</evidence>
<protein>
    <recommendedName>
        <fullName evidence="4">Transposase Tc1-like domain-containing protein</fullName>
    </recommendedName>
</protein>